<feature type="transmembrane region" description="Helical" evidence="6">
    <location>
        <begin position="204"/>
        <end position="222"/>
    </location>
</feature>
<evidence type="ECO:0000256" key="1">
    <source>
        <dbReference type="ARBA" id="ARBA00004651"/>
    </source>
</evidence>
<comment type="subcellular location">
    <subcellularLocation>
        <location evidence="1">Cell membrane</location>
        <topology evidence="1">Multi-pass membrane protein</topology>
    </subcellularLocation>
</comment>
<dbReference type="Pfam" id="PF03631">
    <property type="entry name" value="Virul_fac_BrkB"/>
    <property type="match status" value="1"/>
</dbReference>
<proteinExistence type="predicted"/>
<evidence type="ECO:0000256" key="2">
    <source>
        <dbReference type="ARBA" id="ARBA00022475"/>
    </source>
</evidence>
<feature type="transmembrane region" description="Helical" evidence="6">
    <location>
        <begin position="174"/>
        <end position="198"/>
    </location>
</feature>
<dbReference type="NCBIfam" id="TIGR00765">
    <property type="entry name" value="yihY_not_rbn"/>
    <property type="match status" value="1"/>
</dbReference>
<feature type="transmembrane region" description="Helical" evidence="6">
    <location>
        <begin position="21"/>
        <end position="46"/>
    </location>
</feature>
<evidence type="ECO:0000256" key="5">
    <source>
        <dbReference type="ARBA" id="ARBA00023136"/>
    </source>
</evidence>
<keyword evidence="5 6" id="KW-0472">Membrane</keyword>
<evidence type="ECO:0000256" key="3">
    <source>
        <dbReference type="ARBA" id="ARBA00022692"/>
    </source>
</evidence>
<reference evidence="7" key="2">
    <citation type="submission" date="2021-04" db="EMBL/GenBank/DDBJ databases">
        <authorList>
            <person name="Gilroy R."/>
        </authorList>
    </citation>
    <scope>NUCLEOTIDE SEQUENCE</scope>
    <source>
        <strain evidence="7">ChiHejej3B27-2180</strain>
    </source>
</reference>
<reference evidence="7" key="1">
    <citation type="journal article" date="2021" name="PeerJ">
        <title>Extensive microbial diversity within the chicken gut microbiome revealed by metagenomics and culture.</title>
        <authorList>
            <person name="Gilroy R."/>
            <person name="Ravi A."/>
            <person name="Getino M."/>
            <person name="Pursley I."/>
            <person name="Horton D.L."/>
            <person name="Alikhan N.F."/>
            <person name="Baker D."/>
            <person name="Gharbi K."/>
            <person name="Hall N."/>
            <person name="Watson M."/>
            <person name="Adriaenssens E.M."/>
            <person name="Foster-Nyarko E."/>
            <person name="Jarju S."/>
            <person name="Secka A."/>
            <person name="Antonio M."/>
            <person name="Oren A."/>
            <person name="Chaudhuri R.R."/>
            <person name="La Ragione R."/>
            <person name="Hildebrand F."/>
            <person name="Pallen M.J."/>
        </authorList>
    </citation>
    <scope>NUCLEOTIDE SEQUENCE</scope>
    <source>
        <strain evidence="7">ChiHejej3B27-2180</strain>
    </source>
</reference>
<dbReference type="AlphaFoldDB" id="A0A9D1QPT4"/>
<evidence type="ECO:0000256" key="4">
    <source>
        <dbReference type="ARBA" id="ARBA00022989"/>
    </source>
</evidence>
<dbReference type="Proteomes" id="UP000886878">
    <property type="component" value="Unassembled WGS sequence"/>
</dbReference>
<dbReference type="GO" id="GO:0005886">
    <property type="term" value="C:plasma membrane"/>
    <property type="evidence" value="ECO:0007669"/>
    <property type="project" value="UniProtKB-SubCell"/>
</dbReference>
<keyword evidence="2" id="KW-1003">Cell membrane</keyword>
<organism evidence="7 8">
    <name type="scientific">Candidatus Limosilactobacillus merdipullorum</name>
    <dbReference type="NCBI Taxonomy" id="2838653"/>
    <lineage>
        <taxon>Bacteria</taxon>
        <taxon>Bacillati</taxon>
        <taxon>Bacillota</taxon>
        <taxon>Bacilli</taxon>
        <taxon>Lactobacillales</taxon>
        <taxon>Lactobacillaceae</taxon>
        <taxon>Limosilactobacillus</taxon>
    </lineage>
</organism>
<protein>
    <submittedName>
        <fullName evidence="7">YihY/virulence factor BrkB family protein</fullName>
    </submittedName>
</protein>
<name>A0A9D1QPT4_9LACO</name>
<keyword evidence="4 6" id="KW-1133">Transmembrane helix</keyword>
<feature type="transmembrane region" description="Helical" evidence="6">
    <location>
        <begin position="131"/>
        <end position="153"/>
    </location>
</feature>
<gene>
    <name evidence="7" type="ORF">H9876_05100</name>
</gene>
<sequence>MKNFSQKAKHFARIFMKHFRMAQVSASAAVLAYYTLLSIFPAIIVVGNLMPMVGLDADTVTSYLQTAIPTSIYSFIRPFIYAFLRRGSGGLLTTGALIALWSTSTGIAAFQRSVNHAYGVAEDQNPVINRVVSFLWMLVVIAILFTLIFLYGLGEQVLVALQPLFKFSVNYIKLFVSLKWPVTFGGLFVALTLLYYFVPSARVRLRYVLLGSFTVSLTWMGLSRIFSYYTVVFSHSITSYKTIGAFIMLMIWLDISGMLVMIGAVLNATIQGIAEGRLEERRSLFKFVNDVFSYKKKDSDD</sequence>
<evidence type="ECO:0000313" key="7">
    <source>
        <dbReference type="EMBL" id="HIW70726.1"/>
    </source>
</evidence>
<evidence type="ECO:0000256" key="6">
    <source>
        <dbReference type="SAM" id="Phobius"/>
    </source>
</evidence>
<dbReference type="PANTHER" id="PTHR30213:SF0">
    <property type="entry name" value="UPF0761 MEMBRANE PROTEIN YIHY"/>
    <property type="match status" value="1"/>
</dbReference>
<accession>A0A9D1QPT4</accession>
<feature type="transmembrane region" description="Helical" evidence="6">
    <location>
        <begin position="91"/>
        <end position="111"/>
    </location>
</feature>
<keyword evidence="3 6" id="KW-0812">Transmembrane</keyword>
<dbReference type="InterPro" id="IPR017039">
    <property type="entry name" value="Virul_fac_BrkB"/>
</dbReference>
<feature type="transmembrane region" description="Helical" evidence="6">
    <location>
        <begin position="243"/>
        <end position="266"/>
    </location>
</feature>
<comment type="caution">
    <text evidence="7">The sequence shown here is derived from an EMBL/GenBank/DDBJ whole genome shotgun (WGS) entry which is preliminary data.</text>
</comment>
<dbReference type="PIRSF" id="PIRSF035875">
    <property type="entry name" value="RNase_BN"/>
    <property type="match status" value="1"/>
</dbReference>
<dbReference type="PANTHER" id="PTHR30213">
    <property type="entry name" value="INNER MEMBRANE PROTEIN YHJD"/>
    <property type="match status" value="1"/>
</dbReference>
<evidence type="ECO:0000313" key="8">
    <source>
        <dbReference type="Proteomes" id="UP000886878"/>
    </source>
</evidence>
<dbReference type="EMBL" id="DXGK01000107">
    <property type="protein sequence ID" value="HIW70726.1"/>
    <property type="molecule type" value="Genomic_DNA"/>
</dbReference>